<feature type="transmembrane region" description="Helical" evidence="6">
    <location>
        <begin position="21"/>
        <end position="39"/>
    </location>
</feature>
<keyword evidence="2" id="KW-1003">Cell membrane</keyword>
<evidence type="ECO:0000313" key="8">
    <source>
        <dbReference type="EMBL" id="MBM6928351.1"/>
    </source>
</evidence>
<proteinExistence type="predicted"/>
<evidence type="ECO:0000313" key="9">
    <source>
        <dbReference type="Proteomes" id="UP000777002"/>
    </source>
</evidence>
<comment type="caution">
    <text evidence="8">The sequence shown here is derived from an EMBL/GenBank/DDBJ whole genome shotgun (WGS) entry which is preliminary data.</text>
</comment>
<accession>A0ABS2GT51</accession>
<feature type="transmembrane region" description="Helical" evidence="6">
    <location>
        <begin position="269"/>
        <end position="289"/>
    </location>
</feature>
<keyword evidence="9" id="KW-1185">Reference proteome</keyword>
<dbReference type="InterPro" id="IPR051449">
    <property type="entry name" value="ABC-2_transporter_component"/>
</dbReference>
<evidence type="ECO:0000256" key="3">
    <source>
        <dbReference type="ARBA" id="ARBA00022692"/>
    </source>
</evidence>
<organism evidence="8 9">
    <name type="scientific">Parasutterella secunda</name>
    <dbReference type="NCBI Taxonomy" id="626947"/>
    <lineage>
        <taxon>Bacteria</taxon>
        <taxon>Pseudomonadati</taxon>
        <taxon>Pseudomonadota</taxon>
        <taxon>Betaproteobacteria</taxon>
        <taxon>Burkholderiales</taxon>
        <taxon>Sutterellaceae</taxon>
        <taxon>Parasutterella</taxon>
    </lineage>
</organism>
<evidence type="ECO:0000256" key="4">
    <source>
        <dbReference type="ARBA" id="ARBA00022989"/>
    </source>
</evidence>
<keyword evidence="3 6" id="KW-0812">Transmembrane</keyword>
<feature type="transmembrane region" description="Helical" evidence="6">
    <location>
        <begin position="230"/>
        <end position="249"/>
    </location>
</feature>
<keyword evidence="5 6" id="KW-0472">Membrane</keyword>
<feature type="transmembrane region" description="Helical" evidence="6">
    <location>
        <begin position="296"/>
        <end position="316"/>
    </location>
</feature>
<feature type="transmembrane region" description="Helical" evidence="6">
    <location>
        <begin position="352"/>
        <end position="374"/>
    </location>
</feature>
<name>A0ABS2GT51_9BURK</name>
<dbReference type="Pfam" id="PF12698">
    <property type="entry name" value="ABC2_membrane_3"/>
    <property type="match status" value="1"/>
</dbReference>
<protein>
    <submittedName>
        <fullName evidence="8">ABC transporter permease</fullName>
    </submittedName>
</protein>
<reference evidence="8 9" key="1">
    <citation type="journal article" date="2021" name="Sci. Rep.">
        <title>The distribution of antibiotic resistance genes in chicken gut microbiota commensals.</title>
        <authorList>
            <person name="Juricova H."/>
            <person name="Matiasovicova J."/>
            <person name="Kubasova T."/>
            <person name="Cejkova D."/>
            <person name="Rychlik I."/>
        </authorList>
    </citation>
    <scope>NUCLEOTIDE SEQUENCE [LARGE SCALE GENOMIC DNA]</scope>
    <source>
        <strain evidence="8 9">An562</strain>
    </source>
</reference>
<dbReference type="PANTHER" id="PTHR30294:SF46">
    <property type="entry name" value="ABC TRANSPORTER PERMEASE"/>
    <property type="match status" value="1"/>
</dbReference>
<evidence type="ECO:0000259" key="7">
    <source>
        <dbReference type="Pfam" id="PF12698"/>
    </source>
</evidence>
<dbReference type="EMBL" id="JACJKX010000004">
    <property type="protein sequence ID" value="MBM6928351.1"/>
    <property type="molecule type" value="Genomic_DNA"/>
</dbReference>
<evidence type="ECO:0000256" key="1">
    <source>
        <dbReference type="ARBA" id="ARBA00004651"/>
    </source>
</evidence>
<dbReference type="PANTHER" id="PTHR30294">
    <property type="entry name" value="MEMBRANE COMPONENT OF ABC TRANSPORTER YHHJ-RELATED"/>
    <property type="match status" value="1"/>
</dbReference>
<feature type="domain" description="ABC-2 type transporter transmembrane" evidence="7">
    <location>
        <begin position="22"/>
        <end position="372"/>
    </location>
</feature>
<dbReference type="RefSeq" id="WP_205049944.1">
    <property type="nucleotide sequence ID" value="NZ_JACJKX010000004.1"/>
</dbReference>
<dbReference type="InterPro" id="IPR013525">
    <property type="entry name" value="ABC2_TM"/>
</dbReference>
<feature type="transmembrane region" description="Helical" evidence="6">
    <location>
        <begin position="183"/>
        <end position="209"/>
    </location>
</feature>
<dbReference type="Proteomes" id="UP000777002">
    <property type="component" value="Unassembled WGS sequence"/>
</dbReference>
<dbReference type="Gene3D" id="3.40.1710.10">
    <property type="entry name" value="abc type-2 transporter like domain"/>
    <property type="match status" value="1"/>
</dbReference>
<gene>
    <name evidence="8" type="ORF">H5985_03605</name>
</gene>
<keyword evidence="4 6" id="KW-1133">Transmembrane helix</keyword>
<sequence>MSAWKVFLETIRRSVLSHDSFMIFAIASLFYLVFYALPYDNQVIVKIPTAIVDMDQSRLSQNFTERLKSAPSVNAVLQTSDLEVAKAAFKHSDVDVIITIAENFSRDILRGEQTVVTVFSNGALPVKGRAVTASVLAITAEENITQAASRLVGQGLNPILVKKMAMSPSAFSSQDLFNNISGYGYYTVPVVGIVIVQAVMLFGIGIALGGWLAEAKQTPFFTQAMSSVKAFIPVALAFWVISLFWSFFIEGMGLSILTMPTLINPLATVVAIIAFTLALCALAIFLALWMNTNRYAAGLVLASAPSVFLSGLVFPMENFATWTLPFAWMIPTTPGCQAIVFASQEGAALIDILPQIGCNLLQAAVYGSLAYYWLKKRIAERKAD</sequence>
<evidence type="ECO:0000256" key="2">
    <source>
        <dbReference type="ARBA" id="ARBA00022475"/>
    </source>
</evidence>
<comment type="subcellular location">
    <subcellularLocation>
        <location evidence="1">Cell membrane</location>
        <topology evidence="1">Multi-pass membrane protein</topology>
    </subcellularLocation>
</comment>
<evidence type="ECO:0000256" key="6">
    <source>
        <dbReference type="SAM" id="Phobius"/>
    </source>
</evidence>
<evidence type="ECO:0000256" key="5">
    <source>
        <dbReference type="ARBA" id="ARBA00023136"/>
    </source>
</evidence>